<keyword evidence="6" id="KW-1133">Transmembrane helix</keyword>
<dbReference type="EMBL" id="PFNG01000238">
    <property type="protein sequence ID" value="PIZ35472.1"/>
    <property type="molecule type" value="Genomic_DNA"/>
</dbReference>
<keyword evidence="4" id="KW-0249">Electron transport</keyword>
<keyword evidence="2" id="KW-0349">Heme</keyword>
<dbReference type="Gene3D" id="1.10.3820.10">
    <property type="entry name" value="Di-heme elbow motif domain"/>
    <property type="match status" value="1"/>
</dbReference>
<dbReference type="AlphaFoldDB" id="A0A2M7T5K8"/>
<organism evidence="7 8">
    <name type="scientific">Candidatus Aquicultor secundus</name>
    <dbReference type="NCBI Taxonomy" id="1973895"/>
    <lineage>
        <taxon>Bacteria</taxon>
        <taxon>Bacillati</taxon>
        <taxon>Actinomycetota</taxon>
        <taxon>Candidatus Aquicultoria</taxon>
        <taxon>Candidatus Aquicultorales</taxon>
        <taxon>Candidatus Aquicultoraceae</taxon>
        <taxon>Candidatus Aquicultor</taxon>
    </lineage>
</organism>
<sequence>MDPRKKRFLVYQISALAVFVIAFMVAGNAMVNRYQTCNMCHEMNNDVKAWQASSHEKIACTSCHHKATGYYGFILGIPEKITDGFAHVTGSYSTPIRAAQHIDSSVCQRCHVSWRNVSPSGDLLVPHNIHFQKKKIPCVRCHFGVVHGAQMEGKFIRRPPMELCLTCHGGGAKTAATYYAPTLTCKNCHTEKAIPDSHKTPKWFQIHSTVARDAAHPDHNCKKCHGWTPFFCSNCHQSKRPSTHYGADKWRTYHSIRAKVDKSGCLVCHNAETFCYRCHDPFKD</sequence>
<dbReference type="SUPFAM" id="SSF48695">
    <property type="entry name" value="Multiheme cytochromes"/>
    <property type="match status" value="1"/>
</dbReference>
<name>A0A2M7T5K8_9ACTN</name>
<dbReference type="GO" id="GO:0046872">
    <property type="term" value="F:metal ion binding"/>
    <property type="evidence" value="ECO:0007669"/>
    <property type="project" value="UniProtKB-KW"/>
</dbReference>
<dbReference type="InterPro" id="IPR038266">
    <property type="entry name" value="NapC/NirT_cytc_sf"/>
</dbReference>
<keyword evidence="5" id="KW-0408">Iron</keyword>
<evidence type="ECO:0000256" key="5">
    <source>
        <dbReference type="ARBA" id="ARBA00023004"/>
    </source>
</evidence>
<dbReference type="RefSeq" id="WP_286678637.1">
    <property type="nucleotide sequence ID" value="NZ_MNXI01000094.1"/>
</dbReference>
<evidence type="ECO:0000313" key="8">
    <source>
        <dbReference type="Proteomes" id="UP000230956"/>
    </source>
</evidence>
<dbReference type="GO" id="GO:0030313">
    <property type="term" value="C:cell envelope"/>
    <property type="evidence" value="ECO:0007669"/>
    <property type="project" value="UniProtKB-SubCell"/>
</dbReference>
<gene>
    <name evidence="7" type="ORF">COY37_10255</name>
</gene>
<keyword evidence="1" id="KW-0813">Transport</keyword>
<reference evidence="8" key="1">
    <citation type="submission" date="2017-09" db="EMBL/GenBank/DDBJ databases">
        <title>Depth-based differentiation of microbial function through sediment-hosted aquifers and enrichment of novel symbionts in the deep terrestrial subsurface.</title>
        <authorList>
            <person name="Probst A.J."/>
            <person name="Ladd B."/>
            <person name="Jarett J.K."/>
            <person name="Geller-Mcgrath D.E."/>
            <person name="Sieber C.M.K."/>
            <person name="Emerson J.B."/>
            <person name="Anantharaman K."/>
            <person name="Thomas B.C."/>
            <person name="Malmstrom R."/>
            <person name="Stieglmeier M."/>
            <person name="Klingl A."/>
            <person name="Woyke T."/>
            <person name="Ryan C.M."/>
            <person name="Banfield J.F."/>
        </authorList>
    </citation>
    <scope>NUCLEOTIDE SEQUENCE [LARGE SCALE GENOMIC DNA]</scope>
</reference>
<evidence type="ECO:0000256" key="3">
    <source>
        <dbReference type="ARBA" id="ARBA00022723"/>
    </source>
</evidence>
<proteinExistence type="predicted"/>
<evidence type="ECO:0000256" key="1">
    <source>
        <dbReference type="ARBA" id="ARBA00022448"/>
    </source>
</evidence>
<evidence type="ECO:0000256" key="6">
    <source>
        <dbReference type="SAM" id="Phobius"/>
    </source>
</evidence>
<evidence type="ECO:0000313" key="7">
    <source>
        <dbReference type="EMBL" id="PIZ35472.1"/>
    </source>
</evidence>
<feature type="transmembrane region" description="Helical" evidence="6">
    <location>
        <begin position="9"/>
        <end position="31"/>
    </location>
</feature>
<dbReference type="InterPro" id="IPR036280">
    <property type="entry name" value="Multihaem_cyt_sf"/>
</dbReference>
<evidence type="ECO:0000256" key="2">
    <source>
        <dbReference type="ARBA" id="ARBA00022617"/>
    </source>
</evidence>
<evidence type="ECO:0000256" key="4">
    <source>
        <dbReference type="ARBA" id="ARBA00022982"/>
    </source>
</evidence>
<keyword evidence="6" id="KW-0812">Transmembrane</keyword>
<comment type="caution">
    <text evidence="7">The sequence shown here is derived from an EMBL/GenBank/DDBJ whole genome shotgun (WGS) entry which is preliminary data.</text>
</comment>
<protein>
    <submittedName>
        <fullName evidence="7">Uncharacterized protein</fullName>
    </submittedName>
</protein>
<keyword evidence="6" id="KW-0472">Membrane</keyword>
<keyword evidence="3" id="KW-0479">Metal-binding</keyword>
<accession>A0A2M7T5K8</accession>
<dbReference type="Proteomes" id="UP000230956">
    <property type="component" value="Unassembled WGS sequence"/>
</dbReference>